<evidence type="ECO:0000256" key="1">
    <source>
        <dbReference type="SAM" id="Coils"/>
    </source>
</evidence>
<protein>
    <submittedName>
        <fullName evidence="3">Uncharacterized protein</fullName>
    </submittedName>
</protein>
<dbReference type="HOGENOM" id="CLU_411007_0_0_1"/>
<feature type="region of interest" description="Disordered" evidence="2">
    <location>
        <begin position="502"/>
        <end position="538"/>
    </location>
</feature>
<gene>
    <name evidence="3" type="ORF">AUEXF2481DRAFT_8472</name>
</gene>
<dbReference type="STRING" id="1043005.A0A074Y1H5"/>
<feature type="region of interest" description="Disordered" evidence="2">
    <location>
        <begin position="415"/>
        <end position="459"/>
    </location>
</feature>
<keyword evidence="1" id="KW-0175">Coiled coil</keyword>
<feature type="compositionally biased region" description="Basic and acidic residues" evidence="2">
    <location>
        <begin position="509"/>
        <end position="524"/>
    </location>
</feature>
<feature type="compositionally biased region" description="Pro residues" evidence="2">
    <location>
        <begin position="525"/>
        <end position="537"/>
    </location>
</feature>
<feature type="compositionally biased region" description="Low complexity" evidence="2">
    <location>
        <begin position="434"/>
        <end position="445"/>
    </location>
</feature>
<dbReference type="AlphaFoldDB" id="A0A074Y1H5"/>
<reference evidence="3 4" key="1">
    <citation type="journal article" date="2014" name="BMC Genomics">
        <title>Genome sequencing of four Aureobasidium pullulans varieties: biotechnological potential, stress tolerance, and description of new species.</title>
        <authorList>
            <person name="Gostin Ar C."/>
            <person name="Ohm R.A."/>
            <person name="Kogej T."/>
            <person name="Sonjak S."/>
            <person name="Turk M."/>
            <person name="Zajc J."/>
            <person name="Zalar P."/>
            <person name="Grube M."/>
            <person name="Sun H."/>
            <person name="Han J."/>
            <person name="Sharma A."/>
            <person name="Chiniquy J."/>
            <person name="Ngan C.Y."/>
            <person name="Lipzen A."/>
            <person name="Barry K."/>
            <person name="Grigoriev I.V."/>
            <person name="Gunde-Cimerman N."/>
        </authorList>
    </citation>
    <scope>NUCLEOTIDE SEQUENCE [LARGE SCALE GENOMIC DNA]</scope>
    <source>
        <strain evidence="3 4">EXF-2481</strain>
    </source>
</reference>
<dbReference type="SUPFAM" id="SSF57997">
    <property type="entry name" value="Tropomyosin"/>
    <property type="match status" value="1"/>
</dbReference>
<keyword evidence="4" id="KW-1185">Reference proteome</keyword>
<evidence type="ECO:0000313" key="3">
    <source>
        <dbReference type="EMBL" id="KEQ91613.1"/>
    </source>
</evidence>
<dbReference type="Proteomes" id="UP000030641">
    <property type="component" value="Unassembled WGS sequence"/>
</dbReference>
<evidence type="ECO:0000313" key="4">
    <source>
        <dbReference type="Proteomes" id="UP000030641"/>
    </source>
</evidence>
<evidence type="ECO:0000256" key="2">
    <source>
        <dbReference type="SAM" id="MobiDB-lite"/>
    </source>
</evidence>
<feature type="compositionally biased region" description="Polar residues" evidence="2">
    <location>
        <begin position="306"/>
        <end position="333"/>
    </location>
</feature>
<sequence length="615" mass="66866">MSESESNSPTFVDPQAPLRQEIQRLKEKLEKTENNFEYYEESNHKFETEIEKQKIQIERKDAQITNLKEHIAANEKEHDETHKEYQAMRRRSSVLETTVKHAERELKTVADLELVIEDREEEARHATAELAKARTERDDKATEVKGLEGDIEALQEVLATQAVNIDALHVKLSIYERHLPVSSDLESDALDDVLYDFMTKYSVLTEHIPSSANKKNNRNSTGFNLADEFDALSSDGEFDSNDGYASDGRSARSDESDRAPQSIAQVLSHSAVQSIGTHPSIGQPVQTTSTATQTSPVNKPLPQPVSIATQTDPIRSPRKTSAPTNSNTETQTSPIAALIQKFTPKMNSSGVQTSPATSSPSKSVSEMVSNGVQMATNELSTKKTEPETVSAGVQTSPLVETSKKALQILNTRARMYSSVSTRGTTSKAAKGETTKSTATTSPAPKNAASGSGDGADTRLATSTKPAAFTTSALSPAESPPSDEMITNGELALEDFLRSQLDEPASQASDRNDKGKSPQEQDMDKPPTPPASAPPPAPSVATLPKTLFFPLHALSKEAQTHWELLALCTLTSFLAAFLGFSAANFATEHPWAQVNGYAPQTPQKFDNYYAGICALR</sequence>
<dbReference type="OrthoDB" id="3940827at2759"/>
<feature type="compositionally biased region" description="Polar residues" evidence="2">
    <location>
        <begin position="283"/>
        <end position="297"/>
    </location>
</feature>
<proteinExistence type="predicted"/>
<feature type="coiled-coil region" evidence="1">
    <location>
        <begin position="15"/>
        <end position="157"/>
    </location>
</feature>
<organism evidence="3 4">
    <name type="scientific">Aureobasidium subglaciale (strain EXF-2481)</name>
    <name type="common">Aureobasidium pullulans var. subglaciale</name>
    <dbReference type="NCBI Taxonomy" id="1043005"/>
    <lineage>
        <taxon>Eukaryota</taxon>
        <taxon>Fungi</taxon>
        <taxon>Dikarya</taxon>
        <taxon>Ascomycota</taxon>
        <taxon>Pezizomycotina</taxon>
        <taxon>Dothideomycetes</taxon>
        <taxon>Dothideomycetidae</taxon>
        <taxon>Dothideales</taxon>
        <taxon>Saccotheciaceae</taxon>
        <taxon>Aureobasidium</taxon>
    </lineage>
</organism>
<feature type="compositionally biased region" description="Low complexity" evidence="2">
    <location>
        <begin position="353"/>
        <end position="368"/>
    </location>
</feature>
<dbReference type="GeneID" id="25371825"/>
<dbReference type="EMBL" id="KL584777">
    <property type="protein sequence ID" value="KEQ91613.1"/>
    <property type="molecule type" value="Genomic_DNA"/>
</dbReference>
<name>A0A074Y1H5_AURSE</name>
<feature type="compositionally biased region" description="Polar residues" evidence="2">
    <location>
        <begin position="262"/>
        <end position="277"/>
    </location>
</feature>
<dbReference type="RefSeq" id="XP_013340015.1">
    <property type="nucleotide sequence ID" value="XM_013484561.1"/>
</dbReference>
<dbReference type="InParanoid" id="A0A074Y1H5"/>
<feature type="region of interest" description="Disordered" evidence="2">
    <location>
        <begin position="346"/>
        <end position="368"/>
    </location>
</feature>
<dbReference type="OMA" id="NSKHAGS"/>
<dbReference type="Gene3D" id="1.10.287.1490">
    <property type="match status" value="1"/>
</dbReference>
<feature type="region of interest" description="Disordered" evidence="2">
    <location>
        <begin position="234"/>
        <end position="333"/>
    </location>
</feature>
<feature type="compositionally biased region" description="Basic and acidic residues" evidence="2">
    <location>
        <begin position="249"/>
        <end position="258"/>
    </location>
</feature>
<accession>A0A074Y1H5</accession>